<dbReference type="SMART" id="SM00220">
    <property type="entry name" value="S_TKc"/>
    <property type="match status" value="1"/>
</dbReference>
<keyword evidence="4" id="KW-0597">Phosphoprotein</keyword>
<keyword evidence="3" id="KW-0723">Serine/threonine-protein kinase</keyword>
<keyword evidence="11" id="KW-0418">Kinase</keyword>
<evidence type="ECO:0000256" key="11">
    <source>
        <dbReference type="ARBA" id="ARBA00022777"/>
    </source>
</evidence>
<feature type="transmembrane region" description="Helical" evidence="21">
    <location>
        <begin position="655"/>
        <end position="676"/>
    </location>
</feature>
<evidence type="ECO:0000256" key="19">
    <source>
        <dbReference type="PROSITE-ProRule" id="PRU10141"/>
    </source>
</evidence>
<evidence type="ECO:0000256" key="21">
    <source>
        <dbReference type="SAM" id="Phobius"/>
    </source>
</evidence>
<dbReference type="Pfam" id="PF00560">
    <property type="entry name" value="LRR_1"/>
    <property type="match status" value="1"/>
</dbReference>
<gene>
    <name evidence="23" type="primary">A08p033050.1_BraROA</name>
    <name evidence="23" type="ORF">IGI04_031899</name>
</gene>
<dbReference type="InterPro" id="IPR001245">
    <property type="entry name" value="Ser-Thr/Tyr_kinase_cat_dom"/>
</dbReference>
<feature type="compositionally biased region" description="Polar residues" evidence="20">
    <location>
        <begin position="1327"/>
        <end position="1350"/>
    </location>
</feature>
<evidence type="ECO:0000256" key="5">
    <source>
        <dbReference type="ARBA" id="ARBA00022614"/>
    </source>
</evidence>
<evidence type="ECO:0000256" key="16">
    <source>
        <dbReference type="ARBA" id="ARBA00023180"/>
    </source>
</evidence>
<feature type="region of interest" description="Disordered" evidence="20">
    <location>
        <begin position="1012"/>
        <end position="1040"/>
    </location>
</feature>
<evidence type="ECO:0000259" key="22">
    <source>
        <dbReference type="PROSITE" id="PS50011"/>
    </source>
</evidence>
<dbReference type="Gene3D" id="2.60.120.430">
    <property type="entry name" value="Galactose-binding lectin"/>
    <property type="match status" value="1"/>
</dbReference>
<dbReference type="Proteomes" id="UP000823674">
    <property type="component" value="Chromosome A08"/>
</dbReference>
<feature type="transmembrane region" description="Helical" evidence="21">
    <location>
        <begin position="1063"/>
        <end position="1082"/>
    </location>
</feature>
<proteinExistence type="predicted"/>
<evidence type="ECO:0000256" key="4">
    <source>
        <dbReference type="ARBA" id="ARBA00022553"/>
    </source>
</evidence>
<dbReference type="InterPro" id="IPR017441">
    <property type="entry name" value="Protein_kinase_ATP_BS"/>
</dbReference>
<evidence type="ECO:0000256" key="7">
    <source>
        <dbReference type="ARBA" id="ARBA00022692"/>
    </source>
</evidence>
<dbReference type="InterPro" id="IPR008271">
    <property type="entry name" value="Ser/Thr_kinase_AS"/>
</dbReference>
<keyword evidence="5" id="KW-0433">Leucine-rich repeat</keyword>
<evidence type="ECO:0000313" key="24">
    <source>
        <dbReference type="Proteomes" id="UP000823674"/>
    </source>
</evidence>
<dbReference type="Pfam" id="PF11721">
    <property type="entry name" value="Malectin"/>
    <property type="match status" value="1"/>
</dbReference>
<keyword evidence="13 21" id="KW-1133">Transmembrane helix</keyword>
<dbReference type="Gene3D" id="3.80.10.10">
    <property type="entry name" value="Ribonuclease Inhibitor"/>
    <property type="match status" value="3"/>
</dbReference>
<comment type="subcellular location">
    <subcellularLocation>
        <location evidence="1">Membrane</location>
        <topology evidence="1">Single-pass type I membrane protein</topology>
    </subcellularLocation>
</comment>
<evidence type="ECO:0000256" key="3">
    <source>
        <dbReference type="ARBA" id="ARBA00022527"/>
    </source>
</evidence>
<evidence type="ECO:0000256" key="15">
    <source>
        <dbReference type="ARBA" id="ARBA00023170"/>
    </source>
</evidence>
<dbReference type="PANTHER" id="PTHR48006">
    <property type="entry name" value="LEUCINE-RICH REPEAT-CONTAINING PROTEIN DDB_G0281931-RELATED"/>
    <property type="match status" value="1"/>
</dbReference>
<dbReference type="InterPro" id="IPR001611">
    <property type="entry name" value="Leu-rich_rpt"/>
</dbReference>
<dbReference type="Gene3D" id="3.30.200.20">
    <property type="entry name" value="Phosphorylase Kinase, domain 1"/>
    <property type="match status" value="2"/>
</dbReference>
<keyword evidence="9" id="KW-0677">Repeat</keyword>
<organism evidence="23 24">
    <name type="scientific">Brassica rapa subsp. trilocularis</name>
    <dbReference type="NCBI Taxonomy" id="1813537"/>
    <lineage>
        <taxon>Eukaryota</taxon>
        <taxon>Viridiplantae</taxon>
        <taxon>Streptophyta</taxon>
        <taxon>Embryophyta</taxon>
        <taxon>Tracheophyta</taxon>
        <taxon>Spermatophyta</taxon>
        <taxon>Magnoliopsida</taxon>
        <taxon>eudicotyledons</taxon>
        <taxon>Gunneridae</taxon>
        <taxon>Pentapetalae</taxon>
        <taxon>rosids</taxon>
        <taxon>malvids</taxon>
        <taxon>Brassicales</taxon>
        <taxon>Brassicaceae</taxon>
        <taxon>Brassiceae</taxon>
        <taxon>Brassica</taxon>
    </lineage>
</organism>
<evidence type="ECO:0000256" key="14">
    <source>
        <dbReference type="ARBA" id="ARBA00023136"/>
    </source>
</evidence>
<keyword evidence="7 21" id="KW-0812">Transmembrane</keyword>
<keyword evidence="12 19" id="KW-0067">ATP-binding</keyword>
<keyword evidence="24" id="KW-1185">Reference proteome</keyword>
<sequence>MFADKKKKDINIFVLSVFAIICFNLYGVNAIKLPQDEVDALQQIATTLGSKYWKFDAESCTVEKVGLTETPPPLAEQVIECECSPTNETDCHVVKIAFKDHNLPGTLPPEITKLPKLREIDFALNYLNGTIPLEWFTTNLTIISLLVNRLSGEIPKELGNLTSLTFLNLESNAFSGTIPQELGNLVNLGTLMLSSNNLTGNLPASLSKLQNMTDFRINDLQLNGTIPTYIQNWKELERLEIVASGLTGPIPSVISVLNNLKNLRISDIGGPVQPFPYLRNSTEISKLVLKNCNLAGQIPDYLSNFKNLETLDLSFNKLPGVIPSFAHAEKLRILTGNRLEGDVPPELLRDGITVDVSYNNLKWQSSESRSCRPNMNLNLNLFQSTSTKESSKVLPCIDDFKCPRCKYTHLLKGLVMIDLFTIASHLKVHTIDIVTYCLIIIVDSSCLHVNCGGSDLTLKQNKTKILYQGDGEAEGGAAKYYLKHNSYWGFSSTGDYMDDNNFQNTRFTVFVPTSNLSDLYKSARIAPVSLTYFHACLENGKYTVNLDFAEMRFTNDETYNRLGRRVFDIYIQEKLVVKDFNIMEEAKGAQKPITKSFTVNVTNHFLAIRLSWAGKGTTRIPTRGVYGPLISAISIVSDSKPCASPGSGMSLGAKIAIGLGSICLIIFILGVLWFFGCLPKCWQRRKDPNEEELPSGTFTLRQIKFATDDFNPANKIGEGGFGPVFKGVLSDGRVVAVKQLSSKSRQGNREFLNEIGAISCLQHPNLVKLHGFCVERSQLLLVYEYMENNSLAQALFSPKHKQIPLDWPTRFKICCGIAKGLAFLHEESPLKFVHRDIKATNILLDKDLTPKISDFGLARLDEEENTHVSTKVAGTIGYMAPEYALWGYLSFKADVYSYGVLVLEIVAGINNSSFMAAGDEVCLLEWAMGCEESGDLMQVVDERLRPEVDKKEAETLIKVALVCTSASASDRPIMSEVVGMLEGHYPVPEPIPGTSRKSGDIRFKAFKDVRKGMEENSSKTQFSLNSYPSSSSDTHVAGQERKQDDFSVSFVAEKMKHHISYPIIFGATGALVTIILLALGIYTRRRCRLDNNTRERDLRAQGLQTLCFTWRQLQAATNDFDQANKLGEGGFGSVFKGELSDGTIIAVKQLSSKSCQGNREFVNEIGMISGLNHPNLVKLYGCCVEKDQLLLVYEYMENNSLALALSGKSSTNGYMAPEYALWGQLTEKADVYSFGVVAMEIALMLQQTGDIMDIVDPVLEGDFNSKEAVRMIKVALVCTHSSPSLRPTMSEAVQMLEGEIEVTQVMSDHGLYGHNWSISKMRDVDTHGSSSTSGVTDHQTASTMKSSVSGSDLYPSYPESVILKSTVELPSSSIESAWGDSYYTWNQETQPK</sequence>
<reference evidence="23 24" key="1">
    <citation type="submission" date="2021-03" db="EMBL/GenBank/DDBJ databases">
        <authorList>
            <person name="King G.J."/>
            <person name="Bancroft I."/>
            <person name="Baten A."/>
            <person name="Bloomfield J."/>
            <person name="Borpatragohain P."/>
            <person name="He Z."/>
            <person name="Irish N."/>
            <person name="Irwin J."/>
            <person name="Liu K."/>
            <person name="Mauleon R.P."/>
            <person name="Moore J."/>
            <person name="Morris R."/>
            <person name="Ostergaard L."/>
            <person name="Wang B."/>
            <person name="Wells R."/>
        </authorList>
    </citation>
    <scope>NUCLEOTIDE SEQUENCE [LARGE SCALE GENOMIC DNA]</scope>
    <source>
        <strain evidence="23">R-o-18</strain>
        <tissue evidence="23">Leaf</tissue>
    </source>
</reference>
<dbReference type="InterPro" id="IPR055414">
    <property type="entry name" value="LRR_R13L4/SHOC2-like"/>
</dbReference>
<dbReference type="InterPro" id="IPR032675">
    <property type="entry name" value="LRR_dom_sf"/>
</dbReference>
<feature type="binding site" evidence="19">
    <location>
        <position position="1148"/>
    </location>
    <ligand>
        <name>ATP</name>
        <dbReference type="ChEBI" id="CHEBI:30616"/>
    </ligand>
</feature>
<evidence type="ECO:0000256" key="10">
    <source>
        <dbReference type="ARBA" id="ARBA00022741"/>
    </source>
</evidence>
<dbReference type="Pfam" id="PF23598">
    <property type="entry name" value="LRR_14"/>
    <property type="match status" value="1"/>
</dbReference>
<feature type="region of interest" description="Disordered" evidence="20">
    <location>
        <begin position="1323"/>
        <end position="1351"/>
    </location>
</feature>
<feature type="compositionally biased region" description="Polar residues" evidence="20">
    <location>
        <begin position="1018"/>
        <end position="1034"/>
    </location>
</feature>
<name>A0ABQ7LXF0_BRACM</name>
<comment type="catalytic activity">
    <reaction evidence="18">
        <text>L-seryl-[protein] + ATP = O-phospho-L-seryl-[protein] + ADP + H(+)</text>
        <dbReference type="Rhea" id="RHEA:17989"/>
        <dbReference type="Rhea" id="RHEA-COMP:9863"/>
        <dbReference type="Rhea" id="RHEA-COMP:11604"/>
        <dbReference type="ChEBI" id="CHEBI:15378"/>
        <dbReference type="ChEBI" id="CHEBI:29999"/>
        <dbReference type="ChEBI" id="CHEBI:30616"/>
        <dbReference type="ChEBI" id="CHEBI:83421"/>
        <dbReference type="ChEBI" id="CHEBI:456216"/>
        <dbReference type="EC" id="2.7.11.1"/>
    </reaction>
</comment>
<evidence type="ECO:0000256" key="18">
    <source>
        <dbReference type="ARBA" id="ARBA00048679"/>
    </source>
</evidence>
<keyword evidence="14 21" id="KW-0472">Membrane</keyword>
<dbReference type="PROSITE" id="PS00107">
    <property type="entry name" value="PROTEIN_KINASE_ATP"/>
    <property type="match status" value="1"/>
</dbReference>
<evidence type="ECO:0000256" key="17">
    <source>
        <dbReference type="ARBA" id="ARBA00047899"/>
    </source>
</evidence>
<keyword evidence="6" id="KW-0808">Transferase</keyword>
<evidence type="ECO:0000256" key="12">
    <source>
        <dbReference type="ARBA" id="ARBA00022840"/>
    </source>
</evidence>
<evidence type="ECO:0000256" key="2">
    <source>
        <dbReference type="ARBA" id="ARBA00012513"/>
    </source>
</evidence>
<evidence type="ECO:0000256" key="20">
    <source>
        <dbReference type="SAM" id="MobiDB-lite"/>
    </source>
</evidence>
<dbReference type="EMBL" id="JADBGQ010000007">
    <property type="protein sequence ID" value="KAG5390358.1"/>
    <property type="molecule type" value="Genomic_DNA"/>
</dbReference>
<keyword evidence="10 19" id="KW-0547">Nucleotide-binding</keyword>
<evidence type="ECO:0000256" key="13">
    <source>
        <dbReference type="ARBA" id="ARBA00022989"/>
    </source>
</evidence>
<keyword evidence="8" id="KW-0732">Signal</keyword>
<comment type="catalytic activity">
    <reaction evidence="17">
        <text>L-threonyl-[protein] + ATP = O-phospho-L-threonyl-[protein] + ADP + H(+)</text>
        <dbReference type="Rhea" id="RHEA:46608"/>
        <dbReference type="Rhea" id="RHEA-COMP:11060"/>
        <dbReference type="Rhea" id="RHEA-COMP:11605"/>
        <dbReference type="ChEBI" id="CHEBI:15378"/>
        <dbReference type="ChEBI" id="CHEBI:30013"/>
        <dbReference type="ChEBI" id="CHEBI:30616"/>
        <dbReference type="ChEBI" id="CHEBI:61977"/>
        <dbReference type="ChEBI" id="CHEBI:456216"/>
        <dbReference type="EC" id="2.7.11.1"/>
    </reaction>
</comment>
<dbReference type="PANTHER" id="PTHR48006:SF72">
    <property type="entry name" value="LRR RECEPTOR-LIKE SERINE_THREONINE-PROTEIN KINASE RFK1-RELATED"/>
    <property type="match status" value="1"/>
</dbReference>
<evidence type="ECO:0000256" key="6">
    <source>
        <dbReference type="ARBA" id="ARBA00022679"/>
    </source>
</evidence>
<dbReference type="SUPFAM" id="SSF52058">
    <property type="entry name" value="L domain-like"/>
    <property type="match status" value="1"/>
</dbReference>
<dbReference type="SUPFAM" id="SSF56112">
    <property type="entry name" value="Protein kinase-like (PK-like)"/>
    <property type="match status" value="2"/>
</dbReference>
<dbReference type="CDD" id="cd14066">
    <property type="entry name" value="STKc_IRAK"/>
    <property type="match status" value="1"/>
</dbReference>
<evidence type="ECO:0000313" key="23">
    <source>
        <dbReference type="EMBL" id="KAG5390358.1"/>
    </source>
</evidence>
<dbReference type="Pfam" id="PF07714">
    <property type="entry name" value="PK_Tyr_Ser-Thr"/>
    <property type="match status" value="3"/>
</dbReference>
<protein>
    <recommendedName>
        <fullName evidence="2">non-specific serine/threonine protein kinase</fullName>
        <ecNumber evidence="2">2.7.11.1</ecNumber>
    </recommendedName>
</protein>
<evidence type="ECO:0000256" key="9">
    <source>
        <dbReference type="ARBA" id="ARBA00022737"/>
    </source>
</evidence>
<evidence type="ECO:0000256" key="1">
    <source>
        <dbReference type="ARBA" id="ARBA00004479"/>
    </source>
</evidence>
<dbReference type="InterPro" id="IPR000719">
    <property type="entry name" value="Prot_kinase_dom"/>
</dbReference>
<dbReference type="InterPro" id="IPR051824">
    <property type="entry name" value="LRR_Rcpt-Like_S/T_Kinase"/>
</dbReference>
<dbReference type="InterPro" id="IPR021720">
    <property type="entry name" value="Malectin_dom"/>
</dbReference>
<dbReference type="PROSITE" id="PS50011">
    <property type="entry name" value="PROTEIN_KINASE_DOM"/>
    <property type="match status" value="2"/>
</dbReference>
<evidence type="ECO:0000256" key="8">
    <source>
        <dbReference type="ARBA" id="ARBA00022729"/>
    </source>
</evidence>
<keyword evidence="15" id="KW-0675">Receptor</keyword>
<accession>A0ABQ7LXF0</accession>
<feature type="domain" description="Protein kinase" evidence="22">
    <location>
        <begin position="710"/>
        <end position="987"/>
    </location>
</feature>
<comment type="caution">
    <text evidence="23">The sequence shown here is derived from an EMBL/GenBank/DDBJ whole genome shotgun (WGS) entry which is preliminary data.</text>
</comment>
<dbReference type="InterPro" id="IPR011009">
    <property type="entry name" value="Kinase-like_dom_sf"/>
</dbReference>
<keyword evidence="16" id="KW-0325">Glycoprotein</keyword>
<dbReference type="PROSITE" id="PS00108">
    <property type="entry name" value="PROTEIN_KINASE_ST"/>
    <property type="match status" value="1"/>
</dbReference>
<dbReference type="Gene3D" id="1.10.510.10">
    <property type="entry name" value="Transferase(Phosphotransferase) domain 1"/>
    <property type="match status" value="2"/>
</dbReference>
<dbReference type="EC" id="2.7.11.1" evidence="2"/>
<feature type="domain" description="Protein kinase" evidence="22">
    <location>
        <begin position="1120"/>
        <end position="1392"/>
    </location>
</feature>